<accession>A0A8S5RHJ8</accession>
<dbReference type="EMBL" id="BK059104">
    <property type="protein sequence ID" value="DAE30549.1"/>
    <property type="molecule type" value="Genomic_DNA"/>
</dbReference>
<name>A0A8S5RHJ8_9VIRU</name>
<proteinExistence type="predicted"/>
<sequence>MKLSIKIKINEIRELKPIVEYIKNLENNSPELNTEIEIELGE</sequence>
<reference evidence="1" key="1">
    <citation type="journal article" date="2021" name="Proc. Natl. Acad. Sci. U.S.A.">
        <title>A Catalog of Tens of Thousands of Viruses from Human Metagenomes Reveals Hidden Associations with Chronic Diseases.</title>
        <authorList>
            <person name="Tisza M.J."/>
            <person name="Buck C.B."/>
        </authorList>
    </citation>
    <scope>NUCLEOTIDE SEQUENCE</scope>
    <source>
        <strain evidence="1">Ctiha2</strain>
    </source>
</reference>
<evidence type="ECO:0000313" key="1">
    <source>
        <dbReference type="EMBL" id="DAE30549.1"/>
    </source>
</evidence>
<organism evidence="1">
    <name type="scientific">virus sp. ctiha2</name>
    <dbReference type="NCBI Taxonomy" id="2827299"/>
    <lineage>
        <taxon>Viruses</taxon>
    </lineage>
</organism>
<protein>
    <submittedName>
        <fullName evidence="1">Uncharacterized protein</fullName>
    </submittedName>
</protein>